<proteinExistence type="predicted"/>
<sequence length="333" mass="39152">MLKSYLKKGEKIVTLDGHVEETGTTSGAFLDFGKTNEYKATQAVRISQLFSAGKIKAGDKFLVTDAWNFVITPIKYMSDLLDIPVEIHGIWHAGAYDPSDILGLKMQKPWPHHAERSWYYACDYNYFGTHFHKNMFLENLNIPLYDHDKAHQSGQPHDYLKEEILSIPKPKHRDNILVWPHRYNEDKQPEIIEDIKRRIPEIEVIITQKHNFSKREYYELLCRSKMIFSCALHENLGISMMEAVLAGCIPLMPKRASYQEMYDKEFLYPSRWTERYSAYRFHKEDVANKIRTMMADYKNYEESIITQQERLNKYLTADIMFSKIAERKTNGSK</sequence>
<evidence type="ECO:0008006" key="2">
    <source>
        <dbReference type="Google" id="ProtNLM"/>
    </source>
</evidence>
<accession>A0A381ZX64</accession>
<dbReference type="AlphaFoldDB" id="A0A381ZX64"/>
<organism evidence="1">
    <name type="scientific">marine metagenome</name>
    <dbReference type="NCBI Taxonomy" id="408172"/>
    <lineage>
        <taxon>unclassified sequences</taxon>
        <taxon>metagenomes</taxon>
        <taxon>ecological metagenomes</taxon>
    </lineage>
</organism>
<evidence type="ECO:0000313" key="1">
    <source>
        <dbReference type="EMBL" id="SVA93303.1"/>
    </source>
</evidence>
<name>A0A381ZX64_9ZZZZ</name>
<dbReference type="EMBL" id="UINC01022844">
    <property type="protein sequence ID" value="SVA93303.1"/>
    <property type="molecule type" value="Genomic_DNA"/>
</dbReference>
<dbReference type="SUPFAM" id="SSF53756">
    <property type="entry name" value="UDP-Glycosyltransferase/glycogen phosphorylase"/>
    <property type="match status" value="1"/>
</dbReference>
<protein>
    <recommendedName>
        <fullName evidence="2">Glycosyl transferase family 1 domain-containing protein</fullName>
    </recommendedName>
</protein>
<dbReference type="InterPro" id="IPR051862">
    <property type="entry name" value="GT-like_domain_containing_1"/>
</dbReference>
<dbReference type="Gene3D" id="3.40.50.2000">
    <property type="entry name" value="Glycogen Phosphorylase B"/>
    <property type="match status" value="1"/>
</dbReference>
<dbReference type="PANTHER" id="PTHR13615:SF3">
    <property type="entry name" value="GLYCOSYLTRANSFERASE-LIKE DOMAIN-CONTAINING PROTEIN 1"/>
    <property type="match status" value="1"/>
</dbReference>
<dbReference type="PANTHER" id="PTHR13615">
    <property type="entry name" value="GLYCOSYLTRANSFERASE-LIKE 1"/>
    <property type="match status" value="1"/>
</dbReference>
<gene>
    <name evidence="1" type="ORF">METZ01_LOCUS146157</name>
</gene>
<reference evidence="1" key="1">
    <citation type="submission" date="2018-05" db="EMBL/GenBank/DDBJ databases">
        <authorList>
            <person name="Lanie J.A."/>
            <person name="Ng W.-L."/>
            <person name="Kazmierczak K.M."/>
            <person name="Andrzejewski T.M."/>
            <person name="Davidsen T.M."/>
            <person name="Wayne K.J."/>
            <person name="Tettelin H."/>
            <person name="Glass J.I."/>
            <person name="Rusch D."/>
            <person name="Podicherti R."/>
            <person name="Tsui H.-C.T."/>
            <person name="Winkler M.E."/>
        </authorList>
    </citation>
    <scope>NUCLEOTIDE SEQUENCE</scope>
</reference>